<name>A0ABQ5CH44_9ASTR</name>
<keyword evidence="2" id="KW-1185">Reference proteome</keyword>
<proteinExistence type="predicted"/>
<evidence type="ECO:0000313" key="1">
    <source>
        <dbReference type="EMBL" id="GJT26396.1"/>
    </source>
</evidence>
<sequence>MDVYMHNSGTPPIVQDTEAYQFKLDKRKFRVDTEAFREILQICPRLLNQDFVEPPSKEELVTFIKELGASFGKTTGLDRLRESRAQILWGDLGSQRNKQHSIGNEITRYCPPSKTAKKLKEIRNFKQEGDETLYQAWEWYNDLLYKCPTHDINSHQKTMVDHSQKWHDGSSRRNIDSSSNFKGIAGIVNKLDSLGRVIKKLKENVHAIQVGCQTYEGALLDKEGPLNEEKFYQNLKIHREAHDKIIQGLETKVRTLTNEVEGRANGGKLKECKAIYTEDGSPLYTPFCYSPKEIEYFSANSGFSDNERQETDKSGMTKALAALEATHEIKKVPQKEKQSVNYHVDPYDPPIPFPRRQEHHTEESLVHKTMESLKKIKINRPLLKEIRQTENYAKHMKDLVTNKPRTEEDEEIRMNPRYGKICKITRERILKDHWREKFRDRKDDIEENSEDPEECREDKANTIIGVIHDKLNADWFKVTSEDKDDLEGILDYLKPRSYNGFIDLDNEAYNKRRCRLLGLTYEEPPLILIEKVMVTRYTIGPEKIYIKVKLLGIKEMPRTRDNVASIRARLMEKMANDGNGQEKM</sequence>
<protein>
    <submittedName>
        <fullName evidence="1">Uncharacterized protein</fullName>
    </submittedName>
</protein>
<accession>A0ABQ5CH44</accession>
<comment type="caution">
    <text evidence="1">The sequence shown here is derived from an EMBL/GenBank/DDBJ whole genome shotgun (WGS) entry which is preliminary data.</text>
</comment>
<reference evidence="1" key="1">
    <citation type="journal article" date="2022" name="Int. J. Mol. Sci.">
        <title>Draft Genome of Tanacetum Coccineum: Genomic Comparison of Closely Related Tanacetum-Family Plants.</title>
        <authorList>
            <person name="Yamashiro T."/>
            <person name="Shiraishi A."/>
            <person name="Nakayama K."/>
            <person name="Satake H."/>
        </authorList>
    </citation>
    <scope>NUCLEOTIDE SEQUENCE</scope>
</reference>
<dbReference type="EMBL" id="BQNB010014289">
    <property type="protein sequence ID" value="GJT26396.1"/>
    <property type="molecule type" value="Genomic_DNA"/>
</dbReference>
<organism evidence="1 2">
    <name type="scientific">Tanacetum coccineum</name>
    <dbReference type="NCBI Taxonomy" id="301880"/>
    <lineage>
        <taxon>Eukaryota</taxon>
        <taxon>Viridiplantae</taxon>
        <taxon>Streptophyta</taxon>
        <taxon>Embryophyta</taxon>
        <taxon>Tracheophyta</taxon>
        <taxon>Spermatophyta</taxon>
        <taxon>Magnoliopsida</taxon>
        <taxon>eudicotyledons</taxon>
        <taxon>Gunneridae</taxon>
        <taxon>Pentapetalae</taxon>
        <taxon>asterids</taxon>
        <taxon>campanulids</taxon>
        <taxon>Asterales</taxon>
        <taxon>Asteraceae</taxon>
        <taxon>Asteroideae</taxon>
        <taxon>Anthemideae</taxon>
        <taxon>Anthemidinae</taxon>
        <taxon>Tanacetum</taxon>
    </lineage>
</organism>
<evidence type="ECO:0000313" key="2">
    <source>
        <dbReference type="Proteomes" id="UP001151760"/>
    </source>
</evidence>
<dbReference type="Proteomes" id="UP001151760">
    <property type="component" value="Unassembled WGS sequence"/>
</dbReference>
<gene>
    <name evidence="1" type="ORF">Tco_0906671</name>
</gene>
<reference evidence="1" key="2">
    <citation type="submission" date="2022-01" db="EMBL/GenBank/DDBJ databases">
        <authorList>
            <person name="Yamashiro T."/>
            <person name="Shiraishi A."/>
            <person name="Satake H."/>
            <person name="Nakayama K."/>
        </authorList>
    </citation>
    <scope>NUCLEOTIDE SEQUENCE</scope>
</reference>